<dbReference type="SUPFAM" id="SSF52540">
    <property type="entry name" value="P-loop containing nucleoside triphosphate hydrolases"/>
    <property type="match status" value="1"/>
</dbReference>
<dbReference type="InterPro" id="IPR027417">
    <property type="entry name" value="P-loop_NTPase"/>
</dbReference>
<evidence type="ECO:0000313" key="11">
    <source>
        <dbReference type="EMBL" id="KQL20128.1"/>
    </source>
</evidence>
<dbReference type="InterPro" id="IPR017871">
    <property type="entry name" value="ABC_transporter-like_CS"/>
</dbReference>
<dbReference type="Proteomes" id="UP000050996">
    <property type="component" value="Unassembled WGS sequence"/>
</dbReference>
<dbReference type="RefSeq" id="WP_056685317.1">
    <property type="nucleotide sequence ID" value="NZ_LJIX01000006.1"/>
</dbReference>
<dbReference type="InterPro" id="IPR003593">
    <property type="entry name" value="AAA+_ATPase"/>
</dbReference>
<evidence type="ECO:0000256" key="3">
    <source>
        <dbReference type="ARBA" id="ARBA00022475"/>
    </source>
</evidence>
<keyword evidence="8" id="KW-0406">Ion transport</keyword>
<proteinExistence type="predicted"/>
<keyword evidence="4" id="KW-0410">Iron transport</keyword>
<evidence type="ECO:0000256" key="6">
    <source>
        <dbReference type="ARBA" id="ARBA00022840"/>
    </source>
</evidence>
<reference evidence="11 12" key="1">
    <citation type="submission" date="2015-09" db="EMBL/GenBank/DDBJ databases">
        <title>Genome sequencing project for genomic taxonomy and phylogenomics of Bacillus-like bacteria.</title>
        <authorList>
            <person name="Liu B."/>
            <person name="Wang J."/>
            <person name="Zhu Y."/>
            <person name="Liu G."/>
            <person name="Chen Q."/>
            <person name="Chen Z."/>
            <person name="Lan J."/>
            <person name="Che J."/>
            <person name="Ge C."/>
            <person name="Shi H."/>
            <person name="Pan Z."/>
            <person name="Liu X."/>
        </authorList>
    </citation>
    <scope>NUCLEOTIDE SEQUENCE [LARGE SCALE GENOMIC DNA]</scope>
    <source>
        <strain evidence="11 12">FJAT-18043</strain>
    </source>
</reference>
<comment type="subcellular location">
    <subcellularLocation>
        <location evidence="1">Cell membrane</location>
        <topology evidence="1">Peripheral membrane protein</topology>
    </subcellularLocation>
</comment>
<dbReference type="PANTHER" id="PTHR42771">
    <property type="entry name" value="IRON(3+)-HYDROXAMATE IMPORT ATP-BINDING PROTEIN FHUC"/>
    <property type="match status" value="1"/>
</dbReference>
<dbReference type="AlphaFoldDB" id="A0A0Q3QRB2"/>
<keyword evidence="9" id="KW-0472">Membrane</keyword>
<keyword evidence="3" id="KW-1003">Cell membrane</keyword>
<keyword evidence="2" id="KW-0813">Transport</keyword>
<keyword evidence="6 11" id="KW-0067">ATP-binding</keyword>
<dbReference type="FunFam" id="3.40.50.300:FF:000134">
    <property type="entry name" value="Iron-enterobactin ABC transporter ATP-binding protein"/>
    <property type="match status" value="1"/>
</dbReference>
<dbReference type="Gene3D" id="3.40.50.300">
    <property type="entry name" value="P-loop containing nucleotide triphosphate hydrolases"/>
    <property type="match status" value="1"/>
</dbReference>
<dbReference type="STRING" id="1637975.AN957_17165"/>
<dbReference type="InterPro" id="IPR003439">
    <property type="entry name" value="ABC_transporter-like_ATP-bd"/>
</dbReference>
<dbReference type="GO" id="GO:0016887">
    <property type="term" value="F:ATP hydrolysis activity"/>
    <property type="evidence" value="ECO:0007669"/>
    <property type="project" value="InterPro"/>
</dbReference>
<name>A0A0Q3QRB2_9BACI</name>
<dbReference type="EMBL" id="LJIX01000006">
    <property type="protein sequence ID" value="KQL20128.1"/>
    <property type="molecule type" value="Genomic_DNA"/>
</dbReference>
<sequence>MPISLAAEHVSYKQSSTFSIHNLSLHVQSEKITSIIGPNGSGKSTLLRIMTNLIHPNEGIVSIDGKKVSIIHSRELAKTITMLSQTQNYELELTVRDLVSHGRLPHRKWYENLSQKDEEMINWAISITNLTHLQHQSLKRLSGGERQRAWIAMAVVQSPKILLLDEPTTYLDIAHQLEIMELVKYLNKELQMTIMMVLHDINQASKYSDHIVVMKNGEIYTSGKPMDVINQNLFRTVFSIDAKISEEDGAPFFTPKSLIARN</sequence>
<dbReference type="GO" id="GO:0005524">
    <property type="term" value="F:ATP binding"/>
    <property type="evidence" value="ECO:0007669"/>
    <property type="project" value="UniProtKB-KW"/>
</dbReference>
<evidence type="ECO:0000259" key="10">
    <source>
        <dbReference type="PROSITE" id="PS50893"/>
    </source>
</evidence>
<evidence type="ECO:0000313" key="12">
    <source>
        <dbReference type="Proteomes" id="UP000050996"/>
    </source>
</evidence>
<comment type="caution">
    <text evidence="11">The sequence shown here is derived from an EMBL/GenBank/DDBJ whole genome shotgun (WGS) entry which is preliminary data.</text>
</comment>
<evidence type="ECO:0000256" key="7">
    <source>
        <dbReference type="ARBA" id="ARBA00023004"/>
    </source>
</evidence>
<dbReference type="CDD" id="cd03214">
    <property type="entry name" value="ABC_Iron-Siderophores_B12_Hemin"/>
    <property type="match status" value="1"/>
</dbReference>
<organism evidence="11 12">
    <name type="scientific">Cytobacillus solani</name>
    <dbReference type="NCBI Taxonomy" id="1637975"/>
    <lineage>
        <taxon>Bacteria</taxon>
        <taxon>Bacillati</taxon>
        <taxon>Bacillota</taxon>
        <taxon>Bacilli</taxon>
        <taxon>Bacillales</taxon>
        <taxon>Bacillaceae</taxon>
        <taxon>Cytobacillus</taxon>
    </lineage>
</organism>
<keyword evidence="7" id="KW-0408">Iron</keyword>
<dbReference type="PROSITE" id="PS00211">
    <property type="entry name" value="ABC_TRANSPORTER_1"/>
    <property type="match status" value="1"/>
</dbReference>
<gene>
    <name evidence="11" type="ORF">AN957_17165</name>
</gene>
<dbReference type="InterPro" id="IPR051535">
    <property type="entry name" value="Siderophore_ABC-ATPase"/>
</dbReference>
<dbReference type="PROSITE" id="PS50893">
    <property type="entry name" value="ABC_TRANSPORTER_2"/>
    <property type="match status" value="1"/>
</dbReference>
<evidence type="ECO:0000256" key="5">
    <source>
        <dbReference type="ARBA" id="ARBA00022741"/>
    </source>
</evidence>
<dbReference type="PANTHER" id="PTHR42771:SF11">
    <property type="entry name" value="FERRICHROME TRANSPORT ATP-BINDING PROTEIN FHUC"/>
    <property type="match status" value="1"/>
</dbReference>
<dbReference type="Pfam" id="PF00005">
    <property type="entry name" value="ABC_tran"/>
    <property type="match status" value="1"/>
</dbReference>
<dbReference type="SMART" id="SM00382">
    <property type="entry name" value="AAA"/>
    <property type="match status" value="1"/>
</dbReference>
<evidence type="ECO:0000256" key="4">
    <source>
        <dbReference type="ARBA" id="ARBA00022496"/>
    </source>
</evidence>
<dbReference type="PATRIC" id="fig|1637975.4.peg.3360"/>
<accession>A0A0Q3QRB2</accession>
<keyword evidence="5" id="KW-0547">Nucleotide-binding</keyword>
<dbReference type="GO" id="GO:0005886">
    <property type="term" value="C:plasma membrane"/>
    <property type="evidence" value="ECO:0007669"/>
    <property type="project" value="UniProtKB-SubCell"/>
</dbReference>
<protein>
    <submittedName>
        <fullName evidence="11">Iron ABC transporter ATP-binding protein</fullName>
    </submittedName>
</protein>
<evidence type="ECO:0000256" key="2">
    <source>
        <dbReference type="ARBA" id="ARBA00022448"/>
    </source>
</evidence>
<evidence type="ECO:0000256" key="1">
    <source>
        <dbReference type="ARBA" id="ARBA00004202"/>
    </source>
</evidence>
<keyword evidence="12" id="KW-1185">Reference proteome</keyword>
<evidence type="ECO:0000256" key="8">
    <source>
        <dbReference type="ARBA" id="ARBA00023065"/>
    </source>
</evidence>
<dbReference type="GO" id="GO:0006826">
    <property type="term" value="P:iron ion transport"/>
    <property type="evidence" value="ECO:0007669"/>
    <property type="project" value="UniProtKB-KW"/>
</dbReference>
<evidence type="ECO:0000256" key="9">
    <source>
        <dbReference type="ARBA" id="ARBA00023136"/>
    </source>
</evidence>
<feature type="domain" description="ABC transporter" evidence="10">
    <location>
        <begin position="5"/>
        <end position="241"/>
    </location>
</feature>